<dbReference type="AlphaFoldDB" id="A0A4R2HR22"/>
<dbReference type="InterPro" id="IPR029068">
    <property type="entry name" value="Glyas_Bleomycin-R_OHBP_Dase"/>
</dbReference>
<dbReference type="CDD" id="cd06587">
    <property type="entry name" value="VOC"/>
    <property type="match status" value="2"/>
</dbReference>
<dbReference type="PROSITE" id="PS51819">
    <property type="entry name" value="VOC"/>
    <property type="match status" value="1"/>
</dbReference>
<dbReference type="OrthoDB" id="3212826at2"/>
<reference evidence="2 3" key="1">
    <citation type="journal article" date="2015" name="Stand. Genomic Sci.">
        <title>Genomic Encyclopedia of Bacterial and Archaeal Type Strains, Phase III: the genomes of soil and plant-associated and newly described type strains.</title>
        <authorList>
            <person name="Whitman W.B."/>
            <person name="Woyke T."/>
            <person name="Klenk H.P."/>
            <person name="Zhou Y."/>
            <person name="Lilburn T.G."/>
            <person name="Beck B.J."/>
            <person name="De Vos P."/>
            <person name="Vandamme P."/>
            <person name="Eisen J.A."/>
            <person name="Garrity G."/>
            <person name="Hugenholtz P."/>
            <person name="Kyrpides N.C."/>
        </authorList>
    </citation>
    <scope>NUCLEOTIDE SEQUENCE [LARGE SCALE GENOMIC DNA]</scope>
    <source>
        <strain evidence="2 3">VKM Ac-2572</strain>
    </source>
</reference>
<dbReference type="PANTHER" id="PTHR35908:SF1">
    <property type="entry name" value="CONSERVED PROTEIN"/>
    <property type="match status" value="1"/>
</dbReference>
<accession>A0A4R2HR22</accession>
<dbReference type="InterPro" id="IPR041581">
    <property type="entry name" value="Glyoxalase_6"/>
</dbReference>
<dbReference type="PANTHER" id="PTHR35908">
    <property type="entry name" value="HYPOTHETICAL FUSION PROTEIN"/>
    <property type="match status" value="1"/>
</dbReference>
<dbReference type="RefSeq" id="WP_132209223.1">
    <property type="nucleotide sequence ID" value="NZ_SLWN01000004.1"/>
</dbReference>
<feature type="domain" description="VOC" evidence="1">
    <location>
        <begin position="4"/>
        <end position="128"/>
    </location>
</feature>
<keyword evidence="3" id="KW-1185">Reference proteome</keyword>
<dbReference type="SUPFAM" id="SSF54593">
    <property type="entry name" value="Glyoxalase/Bleomycin resistance protein/Dihydroxybiphenyl dioxygenase"/>
    <property type="match status" value="2"/>
</dbReference>
<dbReference type="Gene3D" id="3.10.180.10">
    <property type="entry name" value="2,3-Dihydroxybiphenyl 1,2-Dioxygenase, domain 1"/>
    <property type="match status" value="2"/>
</dbReference>
<proteinExistence type="predicted"/>
<dbReference type="EMBL" id="SLWN01000004">
    <property type="protein sequence ID" value="TCO32425.1"/>
    <property type="molecule type" value="Genomic_DNA"/>
</dbReference>
<comment type="caution">
    <text evidence="2">The sequence shown here is derived from an EMBL/GenBank/DDBJ whole genome shotgun (WGS) entry which is preliminary data.</text>
</comment>
<dbReference type="Proteomes" id="UP000294508">
    <property type="component" value="Unassembled WGS sequence"/>
</dbReference>
<evidence type="ECO:0000313" key="3">
    <source>
        <dbReference type="Proteomes" id="UP000294508"/>
    </source>
</evidence>
<evidence type="ECO:0000313" key="2">
    <source>
        <dbReference type="EMBL" id="TCO32425.1"/>
    </source>
</evidence>
<evidence type="ECO:0000259" key="1">
    <source>
        <dbReference type="PROSITE" id="PS51819"/>
    </source>
</evidence>
<name>A0A4R2HR22_9ACTN</name>
<gene>
    <name evidence="2" type="ORF">EV652_10431</name>
</gene>
<sequence length="237" mass="26141">MVGKLKTVVWDAPDIKGLADFYVGMAGLTLQNAEDDWLTLTSADGWRFGVQYAPDYIPPRWPDPAYPQQMHVDFRVADIDAAAERAERLGAERLGGGESWHVLADPAGHPFCLCRADVEGTKIFAVTIDTDDAATLGRFYSGLLGLEVAYEGPEGVLLGSEGQQQVMFQQIAEHRRPRWPDPAYPQQLHLDITVDDPDEAERGALELGATRLPGDGETWRVYADPHGHPFCLLSNIN</sequence>
<dbReference type="InterPro" id="IPR037523">
    <property type="entry name" value="VOC_core"/>
</dbReference>
<protein>
    <recommendedName>
        <fullName evidence="1">VOC domain-containing protein</fullName>
    </recommendedName>
</protein>
<dbReference type="Pfam" id="PF18029">
    <property type="entry name" value="Glyoxalase_6"/>
    <property type="match status" value="2"/>
</dbReference>
<organism evidence="2 3">
    <name type="scientific">Kribbella steppae</name>
    <dbReference type="NCBI Taxonomy" id="2512223"/>
    <lineage>
        <taxon>Bacteria</taxon>
        <taxon>Bacillati</taxon>
        <taxon>Actinomycetota</taxon>
        <taxon>Actinomycetes</taxon>
        <taxon>Propionibacteriales</taxon>
        <taxon>Kribbellaceae</taxon>
        <taxon>Kribbella</taxon>
    </lineage>
</organism>